<accession>A0A8C2EXF1</accession>
<evidence type="ECO:0000259" key="1">
    <source>
        <dbReference type="PROSITE" id="PS50878"/>
    </source>
</evidence>
<reference evidence="2" key="1">
    <citation type="submission" date="2025-08" db="UniProtKB">
        <authorList>
            <consortium name="Ensembl"/>
        </authorList>
    </citation>
    <scope>IDENTIFICATION</scope>
</reference>
<sequence length="502" mass="57734">HYPCSKRECRRAERRWKKDKLHVFYEILKESWRRYQRILKAEKTRYLKEKIVQNLNKPRVLFKSIDSILNSPQSSCLEASSVVPLIKKQNLDTTILANYRPISKLPFFSKILEKIVFTQFQSYLDTNGILETFQSGFKAFHSTETALLRVFNDLLLTTDHGDSVILVLLDLTAAFDTIDHAILISRLEHCVGIRETALQWFRSYLSDRYFSVKLGDSTSSIAPLLCGVPQGSVLGPLLFSLYLLPLGNIFKRHGISYHFYADDSQIYLPLRRDANGSLTPLLECLKDIKTWMSFNFLNLNEEKTEIIVFGPSRVCDSTPINLGSLQQYAKPVVTNLGIKIDSEFKLDKQINMVVKSCFYQLRLLAKMKPILSFNIFEQVIHAFISNRLDYCNALYIGVNQISLSCIQLVQNAAARLLTGTRKHEHITPILASLHWLPVYFRIHFKILMFVFKSLNGLAPQYISELLHIYTPSRSLRSGDQLRLNVPRTRLKTRGNRSFSAVA</sequence>
<dbReference type="PROSITE" id="PS50878">
    <property type="entry name" value="RT_POL"/>
    <property type="match status" value="1"/>
</dbReference>
<dbReference type="Pfam" id="PF00078">
    <property type="entry name" value="RVT_1"/>
    <property type="match status" value="1"/>
</dbReference>
<organism evidence="2 3">
    <name type="scientific">Cyprinus carpio</name>
    <name type="common">Common carp</name>
    <dbReference type="NCBI Taxonomy" id="7962"/>
    <lineage>
        <taxon>Eukaryota</taxon>
        <taxon>Metazoa</taxon>
        <taxon>Chordata</taxon>
        <taxon>Craniata</taxon>
        <taxon>Vertebrata</taxon>
        <taxon>Euteleostomi</taxon>
        <taxon>Actinopterygii</taxon>
        <taxon>Neopterygii</taxon>
        <taxon>Teleostei</taxon>
        <taxon>Ostariophysi</taxon>
        <taxon>Cypriniformes</taxon>
        <taxon>Cyprinidae</taxon>
        <taxon>Cyprininae</taxon>
        <taxon>Cyprinus</taxon>
    </lineage>
</organism>
<dbReference type="PANTHER" id="PTHR33332">
    <property type="entry name" value="REVERSE TRANSCRIPTASE DOMAIN-CONTAINING PROTEIN"/>
    <property type="match status" value="1"/>
</dbReference>
<dbReference type="SUPFAM" id="SSF56672">
    <property type="entry name" value="DNA/RNA polymerases"/>
    <property type="match status" value="1"/>
</dbReference>
<feature type="domain" description="Reverse transcriptase" evidence="1">
    <location>
        <begin position="66"/>
        <end position="340"/>
    </location>
</feature>
<dbReference type="CDD" id="cd01650">
    <property type="entry name" value="RT_nLTR_like"/>
    <property type="match status" value="1"/>
</dbReference>
<dbReference type="Proteomes" id="UP000694701">
    <property type="component" value="Unplaced"/>
</dbReference>
<proteinExistence type="predicted"/>
<evidence type="ECO:0000313" key="2">
    <source>
        <dbReference type="Ensembl" id="ENSCCRP00020047383.1"/>
    </source>
</evidence>
<dbReference type="AlphaFoldDB" id="A0A8C2EXF1"/>
<protein>
    <recommendedName>
        <fullName evidence="1">Reverse transcriptase domain-containing protein</fullName>
    </recommendedName>
</protein>
<evidence type="ECO:0000313" key="3">
    <source>
        <dbReference type="Proteomes" id="UP000694701"/>
    </source>
</evidence>
<dbReference type="InterPro" id="IPR043502">
    <property type="entry name" value="DNA/RNA_pol_sf"/>
</dbReference>
<name>A0A8C2EXF1_CYPCA</name>
<dbReference type="Ensembl" id="ENSCCRT00020051646.1">
    <property type="protein sequence ID" value="ENSCCRP00020047383.1"/>
    <property type="gene ID" value="ENSCCRG00020021058.1"/>
</dbReference>
<dbReference type="InterPro" id="IPR000477">
    <property type="entry name" value="RT_dom"/>
</dbReference>